<gene>
    <name evidence="3" type="ORF">SLEP1_g18237</name>
</gene>
<feature type="coiled-coil region" evidence="1">
    <location>
        <begin position="203"/>
        <end position="244"/>
    </location>
</feature>
<accession>A0AAV5IWT5</accession>
<dbReference type="AlphaFoldDB" id="A0AAV5IWT5"/>
<organism evidence="3 4">
    <name type="scientific">Rubroshorea leprosula</name>
    <dbReference type="NCBI Taxonomy" id="152421"/>
    <lineage>
        <taxon>Eukaryota</taxon>
        <taxon>Viridiplantae</taxon>
        <taxon>Streptophyta</taxon>
        <taxon>Embryophyta</taxon>
        <taxon>Tracheophyta</taxon>
        <taxon>Spermatophyta</taxon>
        <taxon>Magnoliopsida</taxon>
        <taxon>eudicotyledons</taxon>
        <taxon>Gunneridae</taxon>
        <taxon>Pentapetalae</taxon>
        <taxon>rosids</taxon>
        <taxon>malvids</taxon>
        <taxon>Malvales</taxon>
        <taxon>Dipterocarpaceae</taxon>
        <taxon>Rubroshorea</taxon>
    </lineage>
</organism>
<dbReference type="EMBL" id="BPVZ01000025">
    <property type="protein sequence ID" value="GKV06336.1"/>
    <property type="molecule type" value="Genomic_DNA"/>
</dbReference>
<evidence type="ECO:0000313" key="3">
    <source>
        <dbReference type="EMBL" id="GKV06336.1"/>
    </source>
</evidence>
<keyword evidence="4" id="KW-1185">Reference proteome</keyword>
<reference evidence="3 4" key="1">
    <citation type="journal article" date="2021" name="Commun. Biol.">
        <title>The genome of Shorea leprosula (Dipterocarpaceae) highlights the ecological relevance of drought in aseasonal tropical rainforests.</title>
        <authorList>
            <person name="Ng K.K.S."/>
            <person name="Kobayashi M.J."/>
            <person name="Fawcett J.A."/>
            <person name="Hatakeyama M."/>
            <person name="Paape T."/>
            <person name="Ng C.H."/>
            <person name="Ang C.C."/>
            <person name="Tnah L.H."/>
            <person name="Lee C.T."/>
            <person name="Nishiyama T."/>
            <person name="Sese J."/>
            <person name="O'Brien M.J."/>
            <person name="Copetti D."/>
            <person name="Mohd Noor M.I."/>
            <person name="Ong R.C."/>
            <person name="Putra M."/>
            <person name="Sireger I.Z."/>
            <person name="Indrioko S."/>
            <person name="Kosugi Y."/>
            <person name="Izuno A."/>
            <person name="Isagi Y."/>
            <person name="Lee S.L."/>
            <person name="Shimizu K.K."/>
        </authorList>
    </citation>
    <scope>NUCLEOTIDE SEQUENCE [LARGE SCALE GENOMIC DNA]</scope>
    <source>
        <strain evidence="3">214</strain>
    </source>
</reference>
<name>A0AAV5IWT5_9ROSI</name>
<comment type="caution">
    <text evidence="3">The sequence shown here is derived from an EMBL/GenBank/DDBJ whole genome shotgun (WGS) entry which is preliminary data.</text>
</comment>
<evidence type="ECO:0000256" key="1">
    <source>
        <dbReference type="SAM" id="Coils"/>
    </source>
</evidence>
<protein>
    <submittedName>
        <fullName evidence="3">Uncharacterized protein</fullName>
    </submittedName>
</protein>
<proteinExistence type="predicted"/>
<evidence type="ECO:0000313" key="4">
    <source>
        <dbReference type="Proteomes" id="UP001054252"/>
    </source>
</evidence>
<feature type="region of interest" description="Disordered" evidence="2">
    <location>
        <begin position="1"/>
        <end position="24"/>
    </location>
</feature>
<dbReference type="Proteomes" id="UP001054252">
    <property type="component" value="Unassembled WGS sequence"/>
</dbReference>
<sequence length="254" mass="28802">MEDMSSRETMSVGGSEEVRMMEEVSLETELSRSKRMVEERGGEEVVEGEGIPMNILEVVGECERCYNVEANIVSEVMWPAEVKERACSAPRDHWMPIYAHYLSAGLRFPILESLVSLDAVEAAELYGVNSLSSLFDTKSMTVAKRFTNSTFLEVDYHRAREKVLSHGGVGIVKHVLEAASLMNALSQKFFETLKESNVLAKEKEDLGKKKEKVEKDLVEAILELMRLQEENDSLKTKLMFEERKRKICEDKIAV</sequence>
<keyword evidence="1" id="KW-0175">Coiled coil</keyword>
<evidence type="ECO:0000256" key="2">
    <source>
        <dbReference type="SAM" id="MobiDB-lite"/>
    </source>
</evidence>